<dbReference type="CDD" id="cd21146">
    <property type="entry name" value="Nip7_N_euk"/>
    <property type="match status" value="1"/>
</dbReference>
<organism evidence="5 6">
    <name type="scientific">Amazona collaria</name>
    <name type="common">yellow-billed parrot</name>
    <dbReference type="NCBI Taxonomy" id="241587"/>
    <lineage>
        <taxon>Eukaryota</taxon>
        <taxon>Metazoa</taxon>
        <taxon>Chordata</taxon>
        <taxon>Craniata</taxon>
        <taxon>Vertebrata</taxon>
        <taxon>Euteleostomi</taxon>
        <taxon>Archelosauria</taxon>
        <taxon>Archosauria</taxon>
        <taxon>Dinosauria</taxon>
        <taxon>Saurischia</taxon>
        <taxon>Theropoda</taxon>
        <taxon>Coelurosauria</taxon>
        <taxon>Aves</taxon>
        <taxon>Neognathae</taxon>
        <taxon>Neoaves</taxon>
        <taxon>Telluraves</taxon>
        <taxon>Australaves</taxon>
        <taxon>Psittaciformes</taxon>
        <taxon>Psittacidae</taxon>
        <taxon>Amazona</taxon>
    </lineage>
</organism>
<protein>
    <recommendedName>
        <fullName evidence="2">60S ribosome subunit biogenesis protein NIP7 homolog</fullName>
    </recommendedName>
</protein>
<dbReference type="InterPro" id="IPR005155">
    <property type="entry name" value="UPF0113_PUA"/>
</dbReference>
<feature type="region of interest" description="Disordered" evidence="3">
    <location>
        <begin position="1"/>
        <end position="72"/>
    </location>
</feature>
<reference evidence="5" key="2">
    <citation type="submission" date="2025-09" db="UniProtKB">
        <authorList>
            <consortium name="Ensembl"/>
        </authorList>
    </citation>
    <scope>IDENTIFICATION</scope>
</reference>
<dbReference type="AlphaFoldDB" id="A0A8B9FKW7"/>
<dbReference type="SUPFAM" id="SSF88697">
    <property type="entry name" value="PUA domain-like"/>
    <property type="match status" value="1"/>
</dbReference>
<dbReference type="GO" id="GO:0042254">
    <property type="term" value="P:ribosome biogenesis"/>
    <property type="evidence" value="ECO:0007669"/>
    <property type="project" value="UniProtKB-KW"/>
</dbReference>
<sequence length="382" mass="40966">MLLSPILPSSAPPPSRPPAQPSIAPRAACAPSLSRPPSISPRALTAPLPGSPGLPPRRPGARSAPAGVLQRGQALQQAAEAALDAAEAVSGAAGALGGTDEGAVVLEGQAPGLRPDPSPLRRQPRRLSAQLRQPQRRQLGHVCGELGAGGRRGAAQPGQQPRLLRRRHRAAPTGRRDTSVPTLPVPTLISRSGGAPRVRRGAMRPLTEAETRTVFEKLGRYIGENIQLLVDRPDGTYCFRLHRDRVYYLSEKLLKVAASIPRESLTAPGTCFGKFTKTQKFRLSVTALDFLAPYAKFKVWVKPGSEQSFLYGNHVLKSGLGRITENTAQYQGVVVYSMADVPLGFGVAAKSTQECRKVDPMAIVVFHQADVGEYVRNEDTLM</sequence>
<dbReference type="Gene3D" id="2.30.130.10">
    <property type="entry name" value="PUA domain"/>
    <property type="match status" value="1"/>
</dbReference>
<reference evidence="5" key="1">
    <citation type="submission" date="2025-08" db="UniProtKB">
        <authorList>
            <consortium name="Ensembl"/>
        </authorList>
    </citation>
    <scope>IDENTIFICATION</scope>
</reference>
<comment type="function">
    <text evidence="1">Required for proper 34S pre-rRNA processing and 60S ribosome subunit assembly.</text>
</comment>
<dbReference type="Proteomes" id="UP000694522">
    <property type="component" value="Unplaced"/>
</dbReference>
<evidence type="ECO:0000313" key="6">
    <source>
        <dbReference type="Proteomes" id="UP000694522"/>
    </source>
</evidence>
<feature type="compositionally biased region" description="Low complexity" evidence="3">
    <location>
        <begin position="153"/>
        <end position="162"/>
    </location>
</feature>
<dbReference type="SMART" id="SM00359">
    <property type="entry name" value="PUA"/>
    <property type="match status" value="1"/>
</dbReference>
<dbReference type="GO" id="GO:0003723">
    <property type="term" value="F:RNA binding"/>
    <property type="evidence" value="ECO:0007669"/>
    <property type="project" value="UniProtKB-KW"/>
</dbReference>
<evidence type="ECO:0000256" key="2">
    <source>
        <dbReference type="ARBA" id="ARBA00018162"/>
    </source>
</evidence>
<evidence type="ECO:0000256" key="1">
    <source>
        <dbReference type="ARBA" id="ARBA00004087"/>
    </source>
</evidence>
<evidence type="ECO:0000256" key="3">
    <source>
        <dbReference type="SAM" id="MobiDB-lite"/>
    </source>
</evidence>
<dbReference type="Pfam" id="PF03657">
    <property type="entry name" value="UPF0113"/>
    <property type="match status" value="1"/>
</dbReference>
<evidence type="ECO:0000313" key="5">
    <source>
        <dbReference type="Ensembl" id="ENSACOP00000008458.1"/>
    </source>
</evidence>
<dbReference type="PANTHER" id="PTHR23415">
    <property type="entry name" value="CYCLIN-DEPENDENT KINASES REGULATORY SUBUNIT/60S RIBOSOME SUBUNIT BIOGENESIS PROTEIN NIP7"/>
    <property type="match status" value="1"/>
</dbReference>
<dbReference type="Gene3D" id="3.10.450.220">
    <property type="match status" value="1"/>
</dbReference>
<dbReference type="Pfam" id="PF17833">
    <property type="entry name" value="pre-PUA_NIP7"/>
    <property type="match status" value="1"/>
</dbReference>
<dbReference type="PROSITE" id="PS50890">
    <property type="entry name" value="PUA"/>
    <property type="match status" value="1"/>
</dbReference>
<feature type="compositionally biased region" description="Pro residues" evidence="3">
    <location>
        <begin position="10"/>
        <end position="20"/>
    </location>
</feature>
<feature type="domain" description="PUA" evidence="4">
    <location>
        <begin position="297"/>
        <end position="372"/>
    </location>
</feature>
<feature type="compositionally biased region" description="Low complexity" evidence="3">
    <location>
        <begin position="21"/>
        <end position="48"/>
    </location>
</feature>
<accession>A0A8B9FKW7</accession>
<dbReference type="InterPro" id="IPR055359">
    <property type="entry name" value="Nip7_N_euk"/>
</dbReference>
<proteinExistence type="predicted"/>
<dbReference type="InterPro" id="IPR002478">
    <property type="entry name" value="PUA"/>
</dbReference>
<name>A0A8B9FKW7_9PSIT</name>
<dbReference type="SUPFAM" id="SSF88802">
    <property type="entry name" value="Pre-PUA domain"/>
    <property type="match status" value="1"/>
</dbReference>
<feature type="region of interest" description="Disordered" evidence="3">
    <location>
        <begin position="143"/>
        <end position="198"/>
    </location>
</feature>
<dbReference type="Ensembl" id="ENSACOT00000008752.1">
    <property type="protein sequence ID" value="ENSACOP00000008458.1"/>
    <property type="gene ID" value="ENSACOG00000005908.1"/>
</dbReference>
<dbReference type="GO" id="GO:0005730">
    <property type="term" value="C:nucleolus"/>
    <property type="evidence" value="ECO:0007669"/>
    <property type="project" value="UniProtKB-SubCell"/>
</dbReference>
<dbReference type="InterPro" id="IPR036974">
    <property type="entry name" value="PUA_sf"/>
</dbReference>
<dbReference type="CDD" id="cd21151">
    <property type="entry name" value="PUA_Nip7-like"/>
    <property type="match status" value="1"/>
</dbReference>
<evidence type="ECO:0000259" key="4">
    <source>
        <dbReference type="SMART" id="SM00359"/>
    </source>
</evidence>
<feature type="compositionally biased region" description="Low complexity" evidence="3">
    <location>
        <begin position="61"/>
        <end position="72"/>
    </location>
</feature>
<feature type="compositionally biased region" description="Pro residues" evidence="3">
    <location>
        <begin position="49"/>
        <end position="58"/>
    </location>
</feature>
<dbReference type="InterPro" id="IPR040598">
    <property type="entry name" value="NIP7_N"/>
</dbReference>
<dbReference type="InterPro" id="IPR015947">
    <property type="entry name" value="PUA-like_sf"/>
</dbReference>
<keyword evidence="6" id="KW-1185">Reference proteome</keyword>